<keyword evidence="2" id="KW-1185">Reference proteome</keyword>
<protein>
    <recommendedName>
        <fullName evidence="3">HicB-like antitoxin of toxin-antitoxin system domain-containing protein</fullName>
    </recommendedName>
</protein>
<dbReference type="STRING" id="525898.Sdel_0784"/>
<name>D1B146_SULD5</name>
<dbReference type="InterPro" id="IPR035069">
    <property type="entry name" value="TTHA1013/TTHA0281-like"/>
</dbReference>
<dbReference type="SUPFAM" id="SSF143100">
    <property type="entry name" value="TTHA1013/TTHA0281-like"/>
    <property type="match status" value="1"/>
</dbReference>
<dbReference type="KEGG" id="sdl:Sdel_0784"/>
<evidence type="ECO:0000313" key="2">
    <source>
        <dbReference type="Proteomes" id="UP000002222"/>
    </source>
</evidence>
<evidence type="ECO:0000313" key="1">
    <source>
        <dbReference type="EMBL" id="ACZ11816.1"/>
    </source>
</evidence>
<dbReference type="OrthoDB" id="5419659at2"/>
<dbReference type="Proteomes" id="UP000002222">
    <property type="component" value="Chromosome"/>
</dbReference>
<proteinExistence type="predicted"/>
<reference evidence="2" key="1">
    <citation type="submission" date="2009-11" db="EMBL/GenBank/DDBJ databases">
        <title>The complete genome of Sulfurospirillum deleyianum DSM 6946.</title>
        <authorList>
            <consortium name="US DOE Joint Genome Institute (JGI-PGF)"/>
            <person name="Lucas S."/>
            <person name="Copeland A."/>
            <person name="Lapidus A."/>
            <person name="Glavina del Rio T."/>
            <person name="Dalin E."/>
            <person name="Tice H."/>
            <person name="Bruce D."/>
            <person name="Goodwin L."/>
            <person name="Pitluck S."/>
            <person name="Kyrpides N."/>
            <person name="Mavromatis K."/>
            <person name="Ivanova N."/>
            <person name="Ovchinnikova G."/>
            <person name="Munk A.C."/>
            <person name="Lu M."/>
            <person name="Brettin T."/>
            <person name="Detter J.C."/>
            <person name="Han C."/>
            <person name="Tapia R."/>
            <person name="Larimer F."/>
            <person name="Land M."/>
            <person name="Hauser L."/>
            <person name="Markowitz V."/>
            <person name="Cheng J.F."/>
            <person name="Hugenholtz P."/>
            <person name="Woyke T."/>
            <person name="Wu D."/>
            <person name="Aumann P."/>
            <person name="Schneider S."/>
            <person name="Lang E."/>
            <person name="Spring S."/>
            <person name="Klenk H.P."/>
            <person name="Eisen J.A."/>
        </authorList>
    </citation>
    <scope>NUCLEOTIDE SEQUENCE [LARGE SCALE GENOMIC DNA]</scope>
    <source>
        <strain evidence="2">ATCC 51133 / DSM 6946 / 5175</strain>
    </source>
</reference>
<dbReference type="Gene3D" id="3.30.160.250">
    <property type="match status" value="1"/>
</dbReference>
<dbReference type="EMBL" id="CP001816">
    <property type="protein sequence ID" value="ACZ11816.1"/>
    <property type="molecule type" value="Genomic_DNA"/>
</dbReference>
<organism evidence="1 2">
    <name type="scientific">Sulfurospirillum deleyianum (strain ATCC 51133 / DSM 6946 / 5175)</name>
    <dbReference type="NCBI Taxonomy" id="525898"/>
    <lineage>
        <taxon>Bacteria</taxon>
        <taxon>Pseudomonadati</taxon>
        <taxon>Campylobacterota</taxon>
        <taxon>Epsilonproteobacteria</taxon>
        <taxon>Campylobacterales</taxon>
        <taxon>Sulfurospirillaceae</taxon>
        <taxon>Sulfurospirillum</taxon>
    </lineage>
</organism>
<dbReference type="AlphaFoldDB" id="D1B146"/>
<accession>D1B146</accession>
<dbReference type="HOGENOM" id="CLU_125405_2_0_7"/>
<sequence length="115" mass="13361">MKKDINYYTNLNYAILVKKVQPEDGNGWFAYYKDFQGVMGDGKSKDEALQAVKEAFKAYIAIALQNNDTIFEPNSFEISESELTIDIKEKNELSQILKHDSFIKKEDFMKKYKLS</sequence>
<dbReference type="RefSeq" id="WP_012856580.1">
    <property type="nucleotide sequence ID" value="NC_013512.1"/>
</dbReference>
<dbReference type="eggNOG" id="COG1598">
    <property type="taxonomic scope" value="Bacteria"/>
</dbReference>
<evidence type="ECO:0008006" key="3">
    <source>
        <dbReference type="Google" id="ProtNLM"/>
    </source>
</evidence>
<gene>
    <name evidence="1" type="ordered locus">Sdel_0784</name>
</gene>
<reference evidence="1 2" key="2">
    <citation type="journal article" date="2010" name="Stand. Genomic Sci.">
        <title>Complete genome sequence of Sulfurospirillum deleyianum type strain (5175).</title>
        <authorList>
            <person name="Sikorski J."/>
            <person name="Lapidus A."/>
            <person name="Copeland A."/>
            <person name="Glavina Del Rio T."/>
            <person name="Nolan M."/>
            <person name="Lucas S."/>
            <person name="Chen F."/>
            <person name="Tice H."/>
            <person name="Cheng J.F."/>
            <person name="Saunders E."/>
            <person name="Bruce D."/>
            <person name="Goodwin L."/>
            <person name="Pitluck S."/>
            <person name="Ovchinnikova G."/>
            <person name="Pati A."/>
            <person name="Ivanova N."/>
            <person name="Mavromatis K."/>
            <person name="Chen A."/>
            <person name="Palaniappan K."/>
            <person name="Chain P."/>
            <person name="Land M."/>
            <person name="Hauser L."/>
            <person name="Chang Y.J."/>
            <person name="Jeffries C.D."/>
            <person name="Brettin T."/>
            <person name="Detter J.C."/>
            <person name="Han C."/>
            <person name="Rohde M."/>
            <person name="Lang E."/>
            <person name="Spring S."/>
            <person name="Goker M."/>
            <person name="Bristow J."/>
            <person name="Eisen J.A."/>
            <person name="Markowitz V."/>
            <person name="Hugenholtz P."/>
            <person name="Kyrpides N.C."/>
            <person name="Klenk H.P."/>
        </authorList>
    </citation>
    <scope>NUCLEOTIDE SEQUENCE [LARGE SCALE GENOMIC DNA]</scope>
    <source>
        <strain evidence="2">ATCC 51133 / DSM 6946 / 5175</strain>
    </source>
</reference>